<dbReference type="Pfam" id="PF00254">
    <property type="entry name" value="FKBP_C"/>
    <property type="match status" value="1"/>
</dbReference>
<dbReference type="FunCoup" id="A0A165F527">
    <property type="interactions" value="36"/>
</dbReference>
<dbReference type="EC" id="5.2.1.8" evidence="5"/>
<evidence type="ECO:0000256" key="4">
    <source>
        <dbReference type="ARBA" id="ARBA00023235"/>
    </source>
</evidence>
<gene>
    <name evidence="9" type="ORF">CALCODRAFT_518240</name>
</gene>
<comment type="similarity">
    <text evidence="2">Belongs to the FKBP-type PPIase family. FKBP3/4 subfamily.</text>
</comment>
<keyword evidence="3 5" id="KW-0697">Rotamase</keyword>
<dbReference type="Proteomes" id="UP000076842">
    <property type="component" value="Unassembled WGS sequence"/>
</dbReference>
<evidence type="ECO:0000256" key="3">
    <source>
        <dbReference type="ARBA" id="ARBA00023110"/>
    </source>
</evidence>
<dbReference type="InterPro" id="IPR046357">
    <property type="entry name" value="PPIase_dom_sf"/>
</dbReference>
<dbReference type="InterPro" id="IPR001179">
    <property type="entry name" value="PPIase_FKBP_dom"/>
</dbReference>
<name>A0A165F527_9BASI</name>
<evidence type="ECO:0000256" key="5">
    <source>
        <dbReference type="PIRNR" id="PIRNR001473"/>
    </source>
</evidence>
<dbReference type="PANTHER" id="PTHR43811">
    <property type="entry name" value="FKBP-TYPE PEPTIDYL-PROLYL CIS-TRANS ISOMERASE FKPA"/>
    <property type="match status" value="1"/>
</dbReference>
<feature type="region of interest" description="Disordered" evidence="7">
    <location>
        <begin position="126"/>
        <end position="251"/>
    </location>
</feature>
<comment type="catalytic activity">
    <reaction evidence="1 5 6">
        <text>[protein]-peptidylproline (omega=180) = [protein]-peptidylproline (omega=0)</text>
        <dbReference type="Rhea" id="RHEA:16237"/>
        <dbReference type="Rhea" id="RHEA-COMP:10747"/>
        <dbReference type="Rhea" id="RHEA-COMP:10748"/>
        <dbReference type="ChEBI" id="CHEBI:83833"/>
        <dbReference type="ChEBI" id="CHEBI:83834"/>
        <dbReference type="EC" id="5.2.1.8"/>
    </reaction>
</comment>
<dbReference type="FunFam" id="3.10.50.40:FF:000006">
    <property type="entry name" value="Peptidyl-prolyl cis-trans isomerase"/>
    <property type="match status" value="1"/>
</dbReference>
<keyword evidence="10" id="KW-1185">Reference proteome</keyword>
<feature type="domain" description="PPIase FKBP-type" evidence="8">
    <location>
        <begin position="281"/>
        <end position="368"/>
    </location>
</feature>
<organism evidence="9 10">
    <name type="scientific">Calocera cornea HHB12733</name>
    <dbReference type="NCBI Taxonomy" id="1353952"/>
    <lineage>
        <taxon>Eukaryota</taxon>
        <taxon>Fungi</taxon>
        <taxon>Dikarya</taxon>
        <taxon>Basidiomycota</taxon>
        <taxon>Agaricomycotina</taxon>
        <taxon>Dacrymycetes</taxon>
        <taxon>Dacrymycetales</taxon>
        <taxon>Dacrymycetaceae</taxon>
        <taxon>Calocera</taxon>
    </lineage>
</organism>
<dbReference type="SUPFAM" id="SSF54534">
    <property type="entry name" value="FKBP-like"/>
    <property type="match status" value="1"/>
</dbReference>
<dbReference type="AlphaFoldDB" id="A0A165F527"/>
<accession>A0A165F527</accession>
<dbReference type="GO" id="GO:0000785">
    <property type="term" value="C:chromatin"/>
    <property type="evidence" value="ECO:0007669"/>
    <property type="project" value="TreeGrafter"/>
</dbReference>
<feature type="compositionally biased region" description="Acidic residues" evidence="7">
    <location>
        <begin position="132"/>
        <end position="178"/>
    </location>
</feature>
<feature type="compositionally biased region" description="Basic and acidic residues" evidence="7">
    <location>
        <begin position="210"/>
        <end position="219"/>
    </location>
</feature>
<evidence type="ECO:0000259" key="8">
    <source>
        <dbReference type="PROSITE" id="PS50059"/>
    </source>
</evidence>
<evidence type="ECO:0000256" key="6">
    <source>
        <dbReference type="PROSITE-ProRule" id="PRU00277"/>
    </source>
</evidence>
<evidence type="ECO:0000313" key="10">
    <source>
        <dbReference type="Proteomes" id="UP000076842"/>
    </source>
</evidence>
<feature type="region of interest" description="Disordered" evidence="7">
    <location>
        <begin position="48"/>
        <end position="79"/>
    </location>
</feature>
<dbReference type="Gene3D" id="2.60.120.340">
    <property type="entry name" value="Nucleoplasmin core domain"/>
    <property type="match status" value="1"/>
</dbReference>
<keyword evidence="4 5" id="KW-0413">Isomerase</keyword>
<dbReference type="EMBL" id="KV423981">
    <property type="protein sequence ID" value="KZT56201.1"/>
    <property type="molecule type" value="Genomic_DNA"/>
</dbReference>
<dbReference type="Pfam" id="PF17800">
    <property type="entry name" value="NPL"/>
    <property type="match status" value="1"/>
</dbReference>
<sequence length="368" mass="40493">MVALSVWGLALEPGKKYDLVSEYDIHLTGVTFGEEVKGEKRSVLKVHTISFPEDDEDEDDEDDEEKEKEEDDDEMDNSELRETIVCSLVPNRIEYQNVNLVLTTSEEPVLLEVTGENTVYLSGNYVEQEMPGGDDMDDMDDDYDLEDVPSDVEVDSDEMDAILNGEQDEDDDTDEDMEGEPKIQEITEAAKPASKKRAREEEESSPAKAAEPEKKLSKAEKKRLNKKLKGEDGEAKAAPAAEVKTNGKATEGKEGKKIVELPGGVKIQDMKIGSGPQAKSGKKIGMRYIGKLQSNGKVFDSNTKGKPFQFTLGKGQVIKGWDEGVVGMAVGGERRITIPPQKAYGNKSTSDIPANSTLVFDVKMVEMS</sequence>
<dbReference type="GO" id="GO:0003755">
    <property type="term" value="F:peptidyl-prolyl cis-trans isomerase activity"/>
    <property type="evidence" value="ECO:0007669"/>
    <property type="project" value="UniProtKB-KW"/>
</dbReference>
<evidence type="ECO:0000256" key="2">
    <source>
        <dbReference type="ARBA" id="ARBA00007838"/>
    </source>
</evidence>
<evidence type="ECO:0000313" key="9">
    <source>
        <dbReference type="EMBL" id="KZT56201.1"/>
    </source>
</evidence>
<dbReference type="PIRSF" id="PIRSF001473">
    <property type="entry name" value="FK506-bp_FPR3"/>
    <property type="match status" value="1"/>
</dbReference>
<dbReference type="PROSITE" id="PS50059">
    <property type="entry name" value="FKBP_PPIASE"/>
    <property type="match status" value="1"/>
</dbReference>
<dbReference type="PANTHER" id="PTHR43811:SF19">
    <property type="entry name" value="39 KDA FK506-BINDING NUCLEAR PROTEIN"/>
    <property type="match status" value="1"/>
</dbReference>
<dbReference type="Gene3D" id="3.10.50.40">
    <property type="match status" value="1"/>
</dbReference>
<dbReference type="STRING" id="1353952.A0A165F527"/>
<dbReference type="OrthoDB" id="1902587at2759"/>
<dbReference type="InterPro" id="IPR023566">
    <property type="entry name" value="PPIase_Fpr3/Fpr4-like"/>
</dbReference>
<dbReference type="GO" id="GO:0005730">
    <property type="term" value="C:nucleolus"/>
    <property type="evidence" value="ECO:0007669"/>
    <property type="project" value="TreeGrafter"/>
</dbReference>
<protein>
    <recommendedName>
        <fullName evidence="5">FK506-binding protein</fullName>
        <ecNumber evidence="5">5.2.1.8</ecNumber>
    </recommendedName>
</protein>
<dbReference type="InterPro" id="IPR041232">
    <property type="entry name" value="NPL"/>
</dbReference>
<dbReference type="InParanoid" id="A0A165F527"/>
<feature type="compositionally biased region" description="Acidic residues" evidence="7">
    <location>
        <begin position="52"/>
        <end position="77"/>
    </location>
</feature>
<reference evidence="9 10" key="1">
    <citation type="journal article" date="2016" name="Mol. Biol. Evol.">
        <title>Comparative Genomics of Early-Diverging Mushroom-Forming Fungi Provides Insights into the Origins of Lignocellulose Decay Capabilities.</title>
        <authorList>
            <person name="Nagy L.G."/>
            <person name="Riley R."/>
            <person name="Tritt A."/>
            <person name="Adam C."/>
            <person name="Daum C."/>
            <person name="Floudas D."/>
            <person name="Sun H."/>
            <person name="Yadav J.S."/>
            <person name="Pangilinan J."/>
            <person name="Larsson K.H."/>
            <person name="Matsuura K."/>
            <person name="Barry K."/>
            <person name="Labutti K."/>
            <person name="Kuo R."/>
            <person name="Ohm R.A."/>
            <person name="Bhattacharya S.S."/>
            <person name="Shirouzu T."/>
            <person name="Yoshinaga Y."/>
            <person name="Martin F.M."/>
            <person name="Grigoriev I.V."/>
            <person name="Hibbett D.S."/>
        </authorList>
    </citation>
    <scope>NUCLEOTIDE SEQUENCE [LARGE SCALE GENOMIC DNA]</scope>
    <source>
        <strain evidence="9 10">HHB12733</strain>
    </source>
</reference>
<evidence type="ECO:0000256" key="1">
    <source>
        <dbReference type="ARBA" id="ARBA00000971"/>
    </source>
</evidence>
<proteinExistence type="inferred from homology"/>
<evidence type="ECO:0000256" key="7">
    <source>
        <dbReference type="SAM" id="MobiDB-lite"/>
    </source>
</evidence>